<dbReference type="InterPro" id="IPR018484">
    <property type="entry name" value="FGGY_N"/>
</dbReference>
<gene>
    <name evidence="7" type="ORF">GGQ68_003642</name>
</gene>
<evidence type="ECO:0000256" key="2">
    <source>
        <dbReference type="ARBA" id="ARBA00022679"/>
    </source>
</evidence>
<dbReference type="Gene3D" id="3.30.420.40">
    <property type="match status" value="2"/>
</dbReference>
<evidence type="ECO:0000259" key="6">
    <source>
        <dbReference type="Pfam" id="PF21546"/>
    </source>
</evidence>
<dbReference type="AlphaFoldDB" id="A0A7W6DT88"/>
<dbReference type="InterPro" id="IPR050406">
    <property type="entry name" value="FGGY_Carb_Kinase"/>
</dbReference>
<protein>
    <submittedName>
        <fullName evidence="7">Sugar (Pentulose or hexulose) kinase</fullName>
    </submittedName>
</protein>
<dbReference type="PANTHER" id="PTHR43095">
    <property type="entry name" value="SUGAR KINASE"/>
    <property type="match status" value="1"/>
</dbReference>
<dbReference type="EMBL" id="JACIEJ010000009">
    <property type="protein sequence ID" value="MBB3987296.1"/>
    <property type="molecule type" value="Genomic_DNA"/>
</dbReference>
<keyword evidence="2" id="KW-0808">Transferase</keyword>
<evidence type="ECO:0000259" key="5">
    <source>
        <dbReference type="Pfam" id="PF00370"/>
    </source>
</evidence>
<comment type="similarity">
    <text evidence="1">Belongs to the FGGY kinase family.</text>
</comment>
<accession>A0A7W6DT88</accession>
<dbReference type="Proteomes" id="UP000541426">
    <property type="component" value="Unassembled WGS sequence"/>
</dbReference>
<evidence type="ECO:0000313" key="8">
    <source>
        <dbReference type="Proteomes" id="UP000541426"/>
    </source>
</evidence>
<evidence type="ECO:0000256" key="4">
    <source>
        <dbReference type="SAM" id="MobiDB-lite"/>
    </source>
</evidence>
<sequence>MKVAVLDIGKTNAKVALVDTATMTEITVVTRPNRVIEGPPYPHFDIDGIWAFFLDGLRQMQAEHGVDEISVTTHGACFVLLDNEGGLACPVLDYEHDGPNEMAQAYDALRPAFEETGAPRLPAGLNAGAQFHWLVETQPGLRARTSQVASYPQYWSGRLTGTFATEPTSLGCHTDLWLPQEGRFSDLPERLGLTMAPLAAANSIAGPILPELAAITGLARGTRVRSGIHDSNASLLPYLNGMEGPFSVVSTGTWVICMSMGGETVALDPARDTLMNVNALGDPVPSARFMGGREYERMKPQTSVPDQADIERVLAGQKALHPAVEPGSGPFGEGAGGWSDDTMTPGEKGAALSLYLALMTATCLDLIGARGPVIVEGPFAQNVLYLDMLAAQTGRKVLVSNTATGTSMGASMLCAPTTGSETSLTERPTPKHAARLALYGKRWNHAVDASPASPATETQHRSDRRAST</sequence>
<dbReference type="SUPFAM" id="SSF53067">
    <property type="entry name" value="Actin-like ATPase domain"/>
    <property type="match status" value="2"/>
</dbReference>
<keyword evidence="3 7" id="KW-0418">Kinase</keyword>
<feature type="region of interest" description="Disordered" evidence="4">
    <location>
        <begin position="448"/>
        <end position="468"/>
    </location>
</feature>
<organism evidence="7 8">
    <name type="scientific">Sagittula marina</name>
    <dbReference type="NCBI Taxonomy" id="943940"/>
    <lineage>
        <taxon>Bacteria</taxon>
        <taxon>Pseudomonadati</taxon>
        <taxon>Pseudomonadota</taxon>
        <taxon>Alphaproteobacteria</taxon>
        <taxon>Rhodobacterales</taxon>
        <taxon>Roseobacteraceae</taxon>
        <taxon>Sagittula</taxon>
    </lineage>
</organism>
<dbReference type="Pfam" id="PF21546">
    <property type="entry name" value="FGGY_C_2"/>
    <property type="match status" value="1"/>
</dbReference>
<feature type="domain" description="Carbohydrate kinase FGGY C-terminal" evidence="6">
    <location>
        <begin position="244"/>
        <end position="417"/>
    </location>
</feature>
<dbReference type="InterPro" id="IPR043129">
    <property type="entry name" value="ATPase_NBD"/>
</dbReference>
<evidence type="ECO:0000256" key="1">
    <source>
        <dbReference type="ARBA" id="ARBA00009156"/>
    </source>
</evidence>
<dbReference type="CDD" id="cd07772">
    <property type="entry name" value="ASKHA_NBD_FGGY_NaCK-like"/>
    <property type="match status" value="1"/>
</dbReference>
<dbReference type="GO" id="GO:0016301">
    <property type="term" value="F:kinase activity"/>
    <property type="evidence" value="ECO:0007669"/>
    <property type="project" value="UniProtKB-KW"/>
</dbReference>
<name>A0A7W6DT88_9RHOB</name>
<evidence type="ECO:0000313" key="7">
    <source>
        <dbReference type="EMBL" id="MBB3987296.1"/>
    </source>
</evidence>
<dbReference type="RefSeq" id="WP_183968323.1">
    <property type="nucleotide sequence ID" value="NZ_BAABBZ010000058.1"/>
</dbReference>
<evidence type="ECO:0000256" key="3">
    <source>
        <dbReference type="ARBA" id="ARBA00022777"/>
    </source>
</evidence>
<dbReference type="PANTHER" id="PTHR43095:SF5">
    <property type="entry name" value="XYLULOSE KINASE"/>
    <property type="match status" value="1"/>
</dbReference>
<dbReference type="Pfam" id="PF00370">
    <property type="entry name" value="FGGY_N"/>
    <property type="match status" value="1"/>
</dbReference>
<reference evidence="7 8" key="1">
    <citation type="submission" date="2020-08" db="EMBL/GenBank/DDBJ databases">
        <title>Genomic Encyclopedia of Type Strains, Phase IV (KMG-IV): sequencing the most valuable type-strain genomes for metagenomic binning, comparative biology and taxonomic classification.</title>
        <authorList>
            <person name="Goeker M."/>
        </authorList>
    </citation>
    <scope>NUCLEOTIDE SEQUENCE [LARGE SCALE GENOMIC DNA]</scope>
    <source>
        <strain evidence="7 8">DSM 102235</strain>
    </source>
</reference>
<proteinExistence type="inferred from homology"/>
<dbReference type="InterPro" id="IPR049382">
    <property type="entry name" value="FGGY_C_2"/>
</dbReference>
<dbReference type="GO" id="GO:0005975">
    <property type="term" value="P:carbohydrate metabolic process"/>
    <property type="evidence" value="ECO:0007669"/>
    <property type="project" value="InterPro"/>
</dbReference>
<comment type="caution">
    <text evidence="7">The sequence shown here is derived from an EMBL/GenBank/DDBJ whole genome shotgun (WGS) entry which is preliminary data.</text>
</comment>
<keyword evidence="8" id="KW-1185">Reference proteome</keyword>
<feature type="domain" description="Carbohydrate kinase FGGY N-terminal" evidence="5">
    <location>
        <begin position="5"/>
        <end position="236"/>
    </location>
</feature>
<feature type="compositionally biased region" description="Basic and acidic residues" evidence="4">
    <location>
        <begin position="458"/>
        <end position="468"/>
    </location>
</feature>